<evidence type="ECO:0000313" key="3">
    <source>
        <dbReference type="EMBL" id="MED6176906.1"/>
    </source>
</evidence>
<gene>
    <name evidence="3" type="ORF">PIB30_092810</name>
</gene>
<dbReference type="EMBL" id="JASCZI010152974">
    <property type="protein sequence ID" value="MED6176906.1"/>
    <property type="molecule type" value="Genomic_DNA"/>
</dbReference>
<keyword evidence="4" id="KW-1185">Reference proteome</keyword>
<organism evidence="3 4">
    <name type="scientific">Stylosanthes scabra</name>
    <dbReference type="NCBI Taxonomy" id="79078"/>
    <lineage>
        <taxon>Eukaryota</taxon>
        <taxon>Viridiplantae</taxon>
        <taxon>Streptophyta</taxon>
        <taxon>Embryophyta</taxon>
        <taxon>Tracheophyta</taxon>
        <taxon>Spermatophyta</taxon>
        <taxon>Magnoliopsida</taxon>
        <taxon>eudicotyledons</taxon>
        <taxon>Gunneridae</taxon>
        <taxon>Pentapetalae</taxon>
        <taxon>rosids</taxon>
        <taxon>fabids</taxon>
        <taxon>Fabales</taxon>
        <taxon>Fabaceae</taxon>
        <taxon>Papilionoideae</taxon>
        <taxon>50 kb inversion clade</taxon>
        <taxon>dalbergioids sensu lato</taxon>
        <taxon>Dalbergieae</taxon>
        <taxon>Pterocarpus clade</taxon>
        <taxon>Stylosanthes</taxon>
    </lineage>
</organism>
<evidence type="ECO:0000259" key="2">
    <source>
        <dbReference type="Pfam" id="PF23286"/>
    </source>
</evidence>
<sequence>MLNAYNCEKLSCFPSAINLPSLETLYLNGCRELENFPEILQEMKNVTMLFLNYTGIKDLPCSFRNLSGLEHLDIRENKMCRMPSVVAMMPQLVEFNMDGGDNKEGKVSGKQEKEGLQLQVEGILTHSLSSSKVESLHLNNCELPDGFIPLAVAWFPNVTKLDLRGSNFTILPECIQQFRFLRKLNVDECEHLREIRGSPPCLRDFSAIYCKSLSHRGTIADGCDEALLLENEWNHANVSYKARRFYKKYEHHEVQIESIAKEIGLHVRKQKISNIMQDIRFIDPYKMREVIIMMMMVSMVLPNHRNQPLLLETRIGLWTLLFLTHTALASNTLT</sequence>
<dbReference type="InterPro" id="IPR032675">
    <property type="entry name" value="LRR_dom_sf"/>
</dbReference>
<dbReference type="PANTHER" id="PTHR45752">
    <property type="entry name" value="LEUCINE-RICH REPEAT-CONTAINING"/>
    <property type="match status" value="1"/>
</dbReference>
<protein>
    <recommendedName>
        <fullName evidence="2">Disease resistance protein RPS4B/Roq1-like leucine-rich repeats domain-containing protein</fullName>
    </recommendedName>
</protein>
<evidence type="ECO:0000313" key="4">
    <source>
        <dbReference type="Proteomes" id="UP001341840"/>
    </source>
</evidence>
<dbReference type="SUPFAM" id="SSF52047">
    <property type="entry name" value="RNI-like"/>
    <property type="match status" value="1"/>
</dbReference>
<dbReference type="InterPro" id="IPR050715">
    <property type="entry name" value="LRR-SigEffector_domain"/>
</dbReference>
<feature type="domain" description="Disease resistance protein RPS4B/Roq1-like leucine-rich repeats" evidence="2">
    <location>
        <begin position="19"/>
        <end position="196"/>
    </location>
</feature>
<comment type="caution">
    <text evidence="3">The sequence shown here is derived from an EMBL/GenBank/DDBJ whole genome shotgun (WGS) entry which is preliminary data.</text>
</comment>
<dbReference type="Gene3D" id="3.80.10.10">
    <property type="entry name" value="Ribonuclease Inhibitor"/>
    <property type="match status" value="2"/>
</dbReference>
<name>A0ABU6VWS7_9FABA</name>
<reference evidence="3 4" key="1">
    <citation type="journal article" date="2023" name="Plants (Basel)">
        <title>Bridging the Gap: Combining Genomics and Transcriptomics Approaches to Understand Stylosanthes scabra, an Orphan Legume from the Brazilian Caatinga.</title>
        <authorList>
            <person name="Ferreira-Neto J.R.C."/>
            <person name="da Silva M.D."/>
            <person name="Binneck E."/>
            <person name="de Melo N.F."/>
            <person name="da Silva R.H."/>
            <person name="de Melo A.L.T.M."/>
            <person name="Pandolfi V."/>
            <person name="Bustamante F.O."/>
            <person name="Brasileiro-Vidal A.C."/>
            <person name="Benko-Iseppon A.M."/>
        </authorList>
    </citation>
    <scope>NUCLEOTIDE SEQUENCE [LARGE SCALE GENOMIC DNA]</scope>
    <source>
        <tissue evidence="3">Leaves</tissue>
    </source>
</reference>
<keyword evidence="1" id="KW-0611">Plant defense</keyword>
<dbReference type="Pfam" id="PF23286">
    <property type="entry name" value="LRR_13"/>
    <property type="match status" value="1"/>
</dbReference>
<proteinExistence type="predicted"/>
<accession>A0ABU6VWS7</accession>
<evidence type="ECO:0000256" key="1">
    <source>
        <dbReference type="ARBA" id="ARBA00022821"/>
    </source>
</evidence>
<dbReference type="PANTHER" id="PTHR45752:SF187">
    <property type="entry name" value="LEUCINE-RICH REPEAT AND IQ DOMAIN-CONTAINING PROTEIN 4"/>
    <property type="match status" value="1"/>
</dbReference>
<dbReference type="InterPro" id="IPR058546">
    <property type="entry name" value="RPS4B/Roq1-like_LRR"/>
</dbReference>
<dbReference type="Proteomes" id="UP001341840">
    <property type="component" value="Unassembled WGS sequence"/>
</dbReference>